<evidence type="ECO:0000256" key="6">
    <source>
        <dbReference type="ARBA" id="ARBA00022989"/>
    </source>
</evidence>
<feature type="transmembrane region" description="Helical" evidence="9">
    <location>
        <begin position="505"/>
        <end position="524"/>
    </location>
</feature>
<gene>
    <name evidence="10" type="ORF">F0U60_52390</name>
</gene>
<accession>A0ABY9X8P0</accession>
<comment type="similarity">
    <text evidence="2">Belongs to the resistance-nodulation-cell division (RND) (TC 2.A.6) family.</text>
</comment>
<name>A0ABY9X8P0_9BACT</name>
<keyword evidence="7 9" id="KW-0472">Membrane</keyword>
<evidence type="ECO:0000256" key="2">
    <source>
        <dbReference type="ARBA" id="ARBA00010942"/>
    </source>
</evidence>
<evidence type="ECO:0000256" key="8">
    <source>
        <dbReference type="SAM" id="MobiDB-lite"/>
    </source>
</evidence>
<dbReference type="NCBIfam" id="TIGR00914">
    <property type="entry name" value="2A0601"/>
    <property type="match status" value="1"/>
</dbReference>
<feature type="transmembrane region" description="Helical" evidence="9">
    <location>
        <begin position="557"/>
        <end position="574"/>
    </location>
</feature>
<dbReference type="Proteomes" id="UP001611383">
    <property type="component" value="Chromosome"/>
</dbReference>
<dbReference type="PRINTS" id="PR00702">
    <property type="entry name" value="ACRIFLAVINRP"/>
</dbReference>
<evidence type="ECO:0000313" key="10">
    <source>
        <dbReference type="EMBL" id="WNG51761.1"/>
    </source>
</evidence>
<evidence type="ECO:0000256" key="5">
    <source>
        <dbReference type="ARBA" id="ARBA00022692"/>
    </source>
</evidence>
<feature type="transmembrane region" description="Helical" evidence="9">
    <location>
        <begin position="893"/>
        <end position="910"/>
    </location>
</feature>
<organism evidence="10 11">
    <name type="scientific">Archangium minus</name>
    <dbReference type="NCBI Taxonomy" id="83450"/>
    <lineage>
        <taxon>Bacteria</taxon>
        <taxon>Pseudomonadati</taxon>
        <taxon>Myxococcota</taxon>
        <taxon>Myxococcia</taxon>
        <taxon>Myxococcales</taxon>
        <taxon>Cystobacterineae</taxon>
        <taxon>Archangiaceae</taxon>
        <taxon>Archangium</taxon>
    </lineage>
</organism>
<evidence type="ECO:0000256" key="3">
    <source>
        <dbReference type="ARBA" id="ARBA00022448"/>
    </source>
</evidence>
<feature type="transmembrane region" description="Helical" evidence="9">
    <location>
        <begin position="465"/>
        <end position="485"/>
    </location>
</feature>
<keyword evidence="5 9" id="KW-0812">Transmembrane</keyword>
<dbReference type="InterPro" id="IPR001036">
    <property type="entry name" value="Acrflvin-R"/>
</dbReference>
<reference evidence="10 11" key="1">
    <citation type="submission" date="2019-08" db="EMBL/GenBank/DDBJ databases">
        <title>Archangium and Cystobacter genomes.</title>
        <authorList>
            <person name="Chen I.-C.K."/>
            <person name="Wielgoss S."/>
        </authorList>
    </citation>
    <scope>NUCLEOTIDE SEQUENCE [LARGE SCALE GENOMIC DNA]</scope>
    <source>
        <strain evidence="10 11">Cbm 6</strain>
    </source>
</reference>
<feature type="transmembrane region" description="Helical" evidence="9">
    <location>
        <begin position="1032"/>
        <end position="1055"/>
    </location>
</feature>
<keyword evidence="3" id="KW-0813">Transport</keyword>
<dbReference type="InterPro" id="IPR004763">
    <property type="entry name" value="CusA-like"/>
</dbReference>
<evidence type="ECO:0000256" key="7">
    <source>
        <dbReference type="ARBA" id="ARBA00023136"/>
    </source>
</evidence>
<feature type="transmembrane region" description="Helical" evidence="9">
    <location>
        <begin position="917"/>
        <end position="937"/>
    </location>
</feature>
<dbReference type="Gene3D" id="3.30.2090.10">
    <property type="entry name" value="Multidrug efflux transporter AcrB TolC docking domain, DN and DC subdomains"/>
    <property type="match status" value="2"/>
</dbReference>
<dbReference type="Gene3D" id="3.30.70.1320">
    <property type="entry name" value="Multidrug efflux transporter AcrB pore domain like"/>
    <property type="match status" value="1"/>
</dbReference>
<dbReference type="Gene3D" id="3.30.70.1430">
    <property type="entry name" value="Multidrug efflux transporter AcrB pore domain"/>
    <property type="match status" value="2"/>
</dbReference>
<dbReference type="Gene3D" id="3.30.70.1440">
    <property type="entry name" value="Multidrug efflux transporter AcrB pore domain"/>
    <property type="match status" value="1"/>
</dbReference>
<dbReference type="EMBL" id="CP043494">
    <property type="protein sequence ID" value="WNG51761.1"/>
    <property type="molecule type" value="Genomic_DNA"/>
</dbReference>
<sequence length="1081" mass="118232">MSPTEDKTPLPPGEGRGEGIENPGLLQKLIAGSAKNPFFTLLLVGGLALWSVLAMRDTRLDAIPDLSDVQVIVFTEWAGRSPDLMEDQVTYPISSALLAAPKVRYVRGQSMFGMSFVYVIFEDGTDMYWARSRVLEYLDTAKSKLPEGVMPSLGPDATGVGWVFQYALVDETGKTDLQELRSIQDWNIRYALESVPGVAEVASLGGYVKQYQVDADPNRLRAYGVTLGEVAQAIRESNEDVGGRVLEIAGHEHMIRGRGYIQSTKDIESIPLKVESNGTPVRVKDVAQVSLGPEPRRGLAELDGKGETVGGIVVMRYGQNALDVIDAVKARLAEVQRSLPEGVEVVVTYDRSGLIRDAIATLTDTLVEEMVVVSLIIFLFLLHARSALVPIITLPVAVVLSFLPMLWQGLTANIMSLGGIAVAIGELADASIILVENVHKKLEEWEDAGKPGTRLNVIIHAMQEVGPSVFFSLLVMTVAFIPVFTLEATEGRMFKPLAFTKTYSMAFASVLAVTLTPALAALFIRGKVIREEANPVNRWLVQGYAPVVRWVVKHRKAVVLGSVVVMAFTVPAFLRLGNEFMPPLNEGAILYMPSAPPGMSVTEAAKVLQSMDAELKKIPEVERVFGKMGRAETPTDPAPIGMAETVVMLKPKDQWRPGLTWEGLLREMDEKVQYPGMPNIWWMPIQTRTEMLATGIRSPLGIQVFGDDLETIEKAAVDIEKVMAGVPGTRSAFADRSTGGFYVDVKVKREEAARLGLRVRDVNEVVMGAIGGEDVTQTVEGRERYPVSVRYARELRDTPELLREVLVPTPGGAQVPLGQVADIRFVNGPPMIRSEDGKLVGYVFVDPGDVPIADYVQTARAVVEKEVRLPDGVRVEWSGQFQYFERAKEKLKVVVPLTLLVVLVLLYLNTKSWTETGIVLLAVPFSLIGAIWLLYLLDYNLSVAVWVGLIALAGLDAETGVVMLLYLTLAHQKAEQAGRLRSFADLREAIVEGAARRIRPKLMTVLTTLLGLAPVMWSTGTGADVMKRITAPMVGGVLTSFLLELTVYPALFALWKARKLPPDEPGQEVQVPPESPKVLTA</sequence>
<evidence type="ECO:0000313" key="11">
    <source>
        <dbReference type="Proteomes" id="UP001611383"/>
    </source>
</evidence>
<keyword evidence="11" id="KW-1185">Reference proteome</keyword>
<dbReference type="InterPro" id="IPR027463">
    <property type="entry name" value="AcrB_DN_DC_subdom"/>
</dbReference>
<evidence type="ECO:0000256" key="1">
    <source>
        <dbReference type="ARBA" id="ARBA00004651"/>
    </source>
</evidence>
<dbReference type="SUPFAM" id="SSF82714">
    <property type="entry name" value="Multidrug efflux transporter AcrB TolC docking domain, DN and DC subdomains"/>
    <property type="match status" value="2"/>
</dbReference>
<dbReference type="PANTHER" id="PTHR32063">
    <property type="match status" value="1"/>
</dbReference>
<dbReference type="SUPFAM" id="SSF82866">
    <property type="entry name" value="Multidrug efflux transporter AcrB transmembrane domain"/>
    <property type="match status" value="2"/>
</dbReference>
<feature type="region of interest" description="Disordered" evidence="8">
    <location>
        <begin position="1062"/>
        <end position="1081"/>
    </location>
</feature>
<feature type="transmembrane region" description="Helical" evidence="9">
    <location>
        <begin position="1002"/>
        <end position="1020"/>
    </location>
</feature>
<evidence type="ECO:0000256" key="4">
    <source>
        <dbReference type="ARBA" id="ARBA00022475"/>
    </source>
</evidence>
<proteinExistence type="inferred from homology"/>
<feature type="transmembrane region" description="Helical" evidence="9">
    <location>
        <begin position="38"/>
        <end position="55"/>
    </location>
</feature>
<feature type="transmembrane region" description="Helical" evidence="9">
    <location>
        <begin position="943"/>
        <end position="969"/>
    </location>
</feature>
<keyword evidence="4" id="KW-1003">Cell membrane</keyword>
<protein>
    <submittedName>
        <fullName evidence="10">Efflux RND transporter permease subunit</fullName>
    </submittedName>
</protein>
<keyword evidence="6 9" id="KW-1133">Transmembrane helix</keyword>
<comment type="subcellular location">
    <subcellularLocation>
        <location evidence="1">Cell membrane</location>
        <topology evidence="1">Multi-pass membrane protein</topology>
    </subcellularLocation>
</comment>
<dbReference type="PANTHER" id="PTHR32063:SF19">
    <property type="entry name" value="CATION EFFLUX SYSTEM PROTEIN CUSA"/>
    <property type="match status" value="1"/>
</dbReference>
<dbReference type="Gene3D" id="1.20.1640.10">
    <property type="entry name" value="Multidrug efflux transporter AcrB transmembrane domain"/>
    <property type="match status" value="2"/>
</dbReference>
<dbReference type="Pfam" id="PF00873">
    <property type="entry name" value="ACR_tran"/>
    <property type="match status" value="1"/>
</dbReference>
<evidence type="ECO:0000256" key="9">
    <source>
        <dbReference type="SAM" id="Phobius"/>
    </source>
</evidence>
<dbReference type="SUPFAM" id="SSF82693">
    <property type="entry name" value="Multidrug efflux transporter AcrB pore domain, PN1, PN2, PC1 and PC2 subdomains"/>
    <property type="match status" value="3"/>
</dbReference>